<keyword evidence="1 2" id="KW-0238">DNA-binding</keyword>
<dbReference type="Proteomes" id="UP000007962">
    <property type="component" value="Chromosome"/>
</dbReference>
<evidence type="ECO:0000259" key="4">
    <source>
        <dbReference type="PROSITE" id="PS50977"/>
    </source>
</evidence>
<feature type="domain" description="HTH tetR-type" evidence="4">
    <location>
        <begin position="24"/>
        <end position="84"/>
    </location>
</feature>
<dbReference type="InterPro" id="IPR001647">
    <property type="entry name" value="HTH_TetR"/>
</dbReference>
<keyword evidence="6" id="KW-1185">Reference proteome</keyword>
<name>C5C328_BEUC1</name>
<dbReference type="SUPFAM" id="SSF48498">
    <property type="entry name" value="Tetracyclin repressor-like, C-terminal domain"/>
    <property type="match status" value="1"/>
</dbReference>
<feature type="DNA-binding region" description="H-T-H motif" evidence="2">
    <location>
        <begin position="47"/>
        <end position="66"/>
    </location>
</feature>
<dbReference type="Pfam" id="PF17920">
    <property type="entry name" value="TetR_C_16"/>
    <property type="match status" value="1"/>
</dbReference>
<evidence type="ECO:0000313" key="5">
    <source>
        <dbReference type="EMBL" id="ACQ81872.1"/>
    </source>
</evidence>
<dbReference type="SUPFAM" id="SSF46689">
    <property type="entry name" value="Homeodomain-like"/>
    <property type="match status" value="1"/>
</dbReference>
<accession>C5C328</accession>
<feature type="region of interest" description="Disordered" evidence="3">
    <location>
        <begin position="1"/>
        <end position="28"/>
    </location>
</feature>
<proteinExistence type="predicted"/>
<dbReference type="PRINTS" id="PR00455">
    <property type="entry name" value="HTHTETR"/>
</dbReference>
<dbReference type="RefSeq" id="WP_015884109.1">
    <property type="nucleotide sequence ID" value="NC_012669.1"/>
</dbReference>
<evidence type="ECO:0000256" key="3">
    <source>
        <dbReference type="SAM" id="MobiDB-lite"/>
    </source>
</evidence>
<protein>
    <submittedName>
        <fullName evidence="5">Transcriptional regulator, TetR family</fullName>
    </submittedName>
</protein>
<dbReference type="Gene3D" id="1.10.10.60">
    <property type="entry name" value="Homeodomain-like"/>
    <property type="match status" value="1"/>
</dbReference>
<dbReference type="OrthoDB" id="3403733at2"/>
<dbReference type="AlphaFoldDB" id="C5C328"/>
<gene>
    <name evidence="5" type="ordered locus">Bcav_3630</name>
</gene>
<dbReference type="PROSITE" id="PS50977">
    <property type="entry name" value="HTH_TETR_2"/>
    <property type="match status" value="1"/>
</dbReference>
<dbReference type="InterPro" id="IPR009057">
    <property type="entry name" value="Homeodomain-like_sf"/>
</dbReference>
<dbReference type="STRING" id="471853.Bcav_3630"/>
<dbReference type="GO" id="GO:0000976">
    <property type="term" value="F:transcription cis-regulatory region binding"/>
    <property type="evidence" value="ECO:0007669"/>
    <property type="project" value="TreeGrafter"/>
</dbReference>
<dbReference type="InterPro" id="IPR041678">
    <property type="entry name" value="TetR_C_16"/>
</dbReference>
<dbReference type="PANTHER" id="PTHR30055:SF235">
    <property type="entry name" value="TRANSCRIPTIONAL REGULATORY PROTEIN"/>
    <property type="match status" value="1"/>
</dbReference>
<dbReference type="Gene3D" id="1.10.357.10">
    <property type="entry name" value="Tetracycline Repressor, domain 2"/>
    <property type="match status" value="1"/>
</dbReference>
<reference evidence="5 6" key="1">
    <citation type="journal article" date="2009" name="Stand. Genomic Sci.">
        <title>Complete genome sequence of Beutenbergia cavernae type strain (HKI 0122).</title>
        <authorList>
            <person name="Land M."/>
            <person name="Pukall R."/>
            <person name="Abt B."/>
            <person name="Goker M."/>
            <person name="Rohde M."/>
            <person name="Glavina Del Rio T."/>
            <person name="Tice H."/>
            <person name="Copeland A."/>
            <person name="Cheng J.F."/>
            <person name="Lucas S."/>
            <person name="Chen F."/>
            <person name="Nolan M."/>
            <person name="Bruce D."/>
            <person name="Goodwin L."/>
            <person name="Pitluck S."/>
            <person name="Ivanova N."/>
            <person name="Mavromatis K."/>
            <person name="Ovchinnikova G."/>
            <person name="Pati A."/>
            <person name="Chen A."/>
            <person name="Palaniappan K."/>
            <person name="Hauser L."/>
            <person name="Chang Y.J."/>
            <person name="Jefferies C.C."/>
            <person name="Saunders E."/>
            <person name="Brettin T."/>
            <person name="Detter J.C."/>
            <person name="Han C."/>
            <person name="Chain P."/>
            <person name="Bristow J."/>
            <person name="Eisen J.A."/>
            <person name="Markowitz V."/>
            <person name="Hugenholtz P."/>
            <person name="Kyrpides N.C."/>
            <person name="Klenk H.P."/>
            <person name="Lapidus A."/>
        </authorList>
    </citation>
    <scope>NUCLEOTIDE SEQUENCE [LARGE SCALE GENOMIC DNA]</scope>
    <source>
        <strain evidence="6">ATCC BAA-8 / DSM 12333 / NBRC 16432</strain>
    </source>
</reference>
<dbReference type="HOGENOM" id="CLU_069356_10_0_11"/>
<dbReference type="PANTHER" id="PTHR30055">
    <property type="entry name" value="HTH-TYPE TRANSCRIPTIONAL REGULATOR RUTR"/>
    <property type="match status" value="1"/>
</dbReference>
<dbReference type="eggNOG" id="COG1309">
    <property type="taxonomic scope" value="Bacteria"/>
</dbReference>
<evidence type="ECO:0000256" key="1">
    <source>
        <dbReference type="ARBA" id="ARBA00023125"/>
    </source>
</evidence>
<dbReference type="InterPro" id="IPR036271">
    <property type="entry name" value="Tet_transcr_reg_TetR-rel_C_sf"/>
</dbReference>
<dbReference type="InterPro" id="IPR050109">
    <property type="entry name" value="HTH-type_TetR-like_transc_reg"/>
</dbReference>
<organism evidence="5 6">
    <name type="scientific">Beutenbergia cavernae (strain ATCC BAA-8 / DSM 12333 / CCUG 43141 / JCM 11478 / NBRC 16432 / NCIMB 13614 / HKI 0122)</name>
    <dbReference type="NCBI Taxonomy" id="471853"/>
    <lineage>
        <taxon>Bacteria</taxon>
        <taxon>Bacillati</taxon>
        <taxon>Actinomycetota</taxon>
        <taxon>Actinomycetes</taxon>
        <taxon>Micrococcales</taxon>
        <taxon>Beutenbergiaceae</taxon>
        <taxon>Beutenbergia</taxon>
    </lineage>
</organism>
<evidence type="ECO:0000256" key="2">
    <source>
        <dbReference type="PROSITE-ProRule" id="PRU00335"/>
    </source>
</evidence>
<dbReference type="KEGG" id="bcv:Bcav_3630"/>
<dbReference type="Pfam" id="PF00440">
    <property type="entry name" value="TetR_N"/>
    <property type="match status" value="1"/>
</dbReference>
<dbReference type="EMBL" id="CP001618">
    <property type="protein sequence ID" value="ACQ81872.1"/>
    <property type="molecule type" value="Genomic_DNA"/>
</dbReference>
<evidence type="ECO:0000313" key="6">
    <source>
        <dbReference type="Proteomes" id="UP000007962"/>
    </source>
</evidence>
<dbReference type="GO" id="GO:0003700">
    <property type="term" value="F:DNA-binding transcription factor activity"/>
    <property type="evidence" value="ECO:0007669"/>
    <property type="project" value="TreeGrafter"/>
</dbReference>
<sequence>MSSSARPEPADAPAKRTGRRPGTPDTRGEILDAARQLLAERSPSGVTVRAVAARAGVDPALVHHYFGTKRSLFTAALELPFDPRMIVRSILDGPVAERGERMTRTFFGVWEDPSGREPFLALLRSALSAGSGAGLLAGFIQQVMLPLAEHEAGLDGRRVELAVSHLVGIAVLRYLIAVEPLASTPVEELVAAVAPSVQRYLAP</sequence>